<dbReference type="eggNOG" id="COG3942">
    <property type="taxonomic scope" value="Bacteria"/>
</dbReference>
<accession>A5G1T2</accession>
<gene>
    <name evidence="2" type="ordered locus">Acry_2623</name>
</gene>
<dbReference type="Proteomes" id="UP000000245">
    <property type="component" value="Chromosome"/>
</dbReference>
<evidence type="ECO:0000313" key="3">
    <source>
        <dbReference type="Proteomes" id="UP000000245"/>
    </source>
</evidence>
<dbReference type="InterPro" id="IPR007921">
    <property type="entry name" value="CHAP_dom"/>
</dbReference>
<feature type="domain" description="Peptidase C51" evidence="1">
    <location>
        <begin position="120"/>
        <end position="238"/>
    </location>
</feature>
<evidence type="ECO:0000313" key="2">
    <source>
        <dbReference type="EMBL" id="ABQ31814.1"/>
    </source>
</evidence>
<evidence type="ECO:0000259" key="1">
    <source>
        <dbReference type="PROSITE" id="PS50911"/>
    </source>
</evidence>
<organism evidence="2 3">
    <name type="scientific">Acidiphilium cryptum (strain JF-5)</name>
    <dbReference type="NCBI Taxonomy" id="349163"/>
    <lineage>
        <taxon>Bacteria</taxon>
        <taxon>Pseudomonadati</taxon>
        <taxon>Pseudomonadota</taxon>
        <taxon>Alphaproteobacteria</taxon>
        <taxon>Acetobacterales</taxon>
        <taxon>Acidocellaceae</taxon>
        <taxon>Acidiphilium</taxon>
    </lineage>
</organism>
<dbReference type="Pfam" id="PF05257">
    <property type="entry name" value="CHAP"/>
    <property type="match status" value="1"/>
</dbReference>
<sequence length="295" mass="33701">MWAGVTRLKETSRICGGVFVAFLLAHVGHAKTEHTAPARVVHRVKSPVRHVVYHHEPVRHAPIHHVVYRHEPVHRAPVRHVVDHHVVARHIVEHRAPVRHVVYRHVEHPRVEHHVVVRHVVERRPAVRRYRYPRHLVRRTSYLWCVPYAREISHIDIKGDAFLWWAEAAGRYARGYRPEDGAVLNFRPTGRMPLGHVAVVAKVINSREILVDQANWIPDTVSRNVPVIDVSPNNNWSEVKVALGNGSFGTVYPTYGFIYNQAPSNVVYASNGGTEVAEAPVVHKIRLTAPNRTLR</sequence>
<keyword evidence="3" id="KW-1185">Reference proteome</keyword>
<dbReference type="InterPro" id="IPR038765">
    <property type="entry name" value="Papain-like_cys_pep_sf"/>
</dbReference>
<dbReference type="HOGENOM" id="CLU_1101031_0_0_5"/>
<dbReference type="Gene3D" id="3.90.1720.10">
    <property type="entry name" value="endopeptidase domain like (from Nostoc punctiforme)"/>
    <property type="match status" value="1"/>
</dbReference>
<reference evidence="2 3" key="1">
    <citation type="submission" date="2007-05" db="EMBL/GenBank/DDBJ databases">
        <title>Complete sequence of chromosome of Acidiphilium cryptum JF-5.</title>
        <authorList>
            <consortium name="US DOE Joint Genome Institute"/>
            <person name="Copeland A."/>
            <person name="Lucas S."/>
            <person name="Lapidus A."/>
            <person name="Barry K."/>
            <person name="Detter J.C."/>
            <person name="Glavina del Rio T."/>
            <person name="Hammon N."/>
            <person name="Israni S."/>
            <person name="Dalin E."/>
            <person name="Tice H."/>
            <person name="Pitluck S."/>
            <person name="Sims D."/>
            <person name="Brettin T."/>
            <person name="Bruce D."/>
            <person name="Han C."/>
            <person name="Schmutz J."/>
            <person name="Larimer F."/>
            <person name="Land M."/>
            <person name="Hauser L."/>
            <person name="Kyrpides N."/>
            <person name="Kim E."/>
            <person name="Magnuson T."/>
            <person name="Richardson P."/>
        </authorList>
    </citation>
    <scope>NUCLEOTIDE SEQUENCE [LARGE SCALE GENOMIC DNA]</scope>
    <source>
        <strain evidence="2 3">JF-5</strain>
    </source>
</reference>
<dbReference type="EMBL" id="CP000697">
    <property type="protein sequence ID" value="ABQ31814.1"/>
    <property type="molecule type" value="Genomic_DNA"/>
</dbReference>
<dbReference type="AlphaFoldDB" id="A5G1T2"/>
<dbReference type="PROSITE" id="PS50911">
    <property type="entry name" value="CHAP"/>
    <property type="match status" value="1"/>
</dbReference>
<dbReference type="KEGG" id="acr:Acry_2623"/>
<dbReference type="STRING" id="349163.Acry_2623"/>
<proteinExistence type="predicted"/>
<name>A5G1T2_ACICJ</name>
<dbReference type="SUPFAM" id="SSF54001">
    <property type="entry name" value="Cysteine proteinases"/>
    <property type="match status" value="1"/>
</dbReference>
<protein>
    <submittedName>
        <fullName evidence="2">CHAP domain containing protein</fullName>
    </submittedName>
</protein>